<evidence type="ECO:0000256" key="6">
    <source>
        <dbReference type="ARBA" id="ARBA00022837"/>
    </source>
</evidence>
<dbReference type="GO" id="GO:0004930">
    <property type="term" value="F:G protein-coupled receptor activity"/>
    <property type="evidence" value="ECO:0007669"/>
    <property type="project" value="InterPro"/>
</dbReference>
<keyword evidence="3" id="KW-0677">Repeat</keyword>
<dbReference type="PROSITE" id="PS00138">
    <property type="entry name" value="SUBTILASE_SER"/>
    <property type="match status" value="1"/>
</dbReference>
<evidence type="ECO:0000256" key="3">
    <source>
        <dbReference type="ARBA" id="ARBA00022737"/>
    </source>
</evidence>
<reference evidence="11" key="1">
    <citation type="submission" date="2019-02" db="EMBL/GenBank/DDBJ databases">
        <title>Deep-cultivation of Planctomycetes and their phenomic and genomic characterization uncovers novel biology.</title>
        <authorList>
            <person name="Wiegand S."/>
            <person name="Jogler M."/>
            <person name="Boedeker C."/>
            <person name="Pinto D."/>
            <person name="Vollmers J."/>
            <person name="Rivas-Marin E."/>
            <person name="Kohn T."/>
            <person name="Peeters S.H."/>
            <person name="Heuer A."/>
            <person name="Rast P."/>
            <person name="Oberbeckmann S."/>
            <person name="Bunk B."/>
            <person name="Jeske O."/>
            <person name="Meyerdierks A."/>
            <person name="Storesund J.E."/>
            <person name="Kallscheuer N."/>
            <person name="Luecker S."/>
            <person name="Lage O.M."/>
            <person name="Pohl T."/>
            <person name="Merkel B.J."/>
            <person name="Hornburger P."/>
            <person name="Mueller R.-W."/>
            <person name="Bruemmer F."/>
            <person name="Labrenz M."/>
            <person name="Spormann A.M."/>
            <person name="Op den Camp H."/>
            <person name="Overmann J."/>
            <person name="Amann R."/>
            <person name="Jetten M.S.M."/>
            <person name="Mascher T."/>
            <person name="Medema M.H."/>
            <person name="Devos D.P."/>
            <person name="Kaster A.-K."/>
            <person name="Ovreas L."/>
            <person name="Rohde M."/>
            <person name="Galperin M.Y."/>
            <person name="Jogler C."/>
        </authorList>
    </citation>
    <scope>NUCLEOTIDE SEQUENCE [LARGE SCALE GENOMIC DNA]</scope>
    <source>
        <strain evidence="11">Pan97</strain>
    </source>
</reference>
<dbReference type="PROSITE" id="PS00137">
    <property type="entry name" value="SUBTILASE_HIS"/>
    <property type="match status" value="1"/>
</dbReference>
<keyword evidence="2" id="KW-0732">Signal</keyword>
<dbReference type="Proteomes" id="UP000318626">
    <property type="component" value="Chromosome"/>
</dbReference>
<evidence type="ECO:0000313" key="10">
    <source>
        <dbReference type="EMBL" id="QDU75664.1"/>
    </source>
</evidence>
<keyword evidence="6" id="KW-0106">Calcium</keyword>
<dbReference type="SMART" id="SM00237">
    <property type="entry name" value="Calx_beta"/>
    <property type="match status" value="5"/>
</dbReference>
<keyword evidence="4 7" id="KW-0378">Hydrolase</keyword>
<dbReference type="GO" id="GO:0006508">
    <property type="term" value="P:proteolysis"/>
    <property type="evidence" value="ECO:0007669"/>
    <property type="project" value="UniProtKB-KW"/>
</dbReference>
<feature type="active site" description="Charge relay system" evidence="7">
    <location>
        <position position="153"/>
    </location>
</feature>
<dbReference type="InterPro" id="IPR023828">
    <property type="entry name" value="Peptidase_S8_Ser-AS"/>
</dbReference>
<feature type="domain" description="Calx-beta" evidence="9">
    <location>
        <begin position="760"/>
        <end position="869"/>
    </location>
</feature>
<accession>A0A518C8Z8</accession>
<feature type="domain" description="Calx-beta" evidence="9">
    <location>
        <begin position="404"/>
        <end position="513"/>
    </location>
</feature>
<name>A0A518C8Z8_9BACT</name>
<dbReference type="InterPro" id="IPR023827">
    <property type="entry name" value="Peptidase_S8_Asp-AS"/>
</dbReference>
<dbReference type="PROSITE" id="PS00136">
    <property type="entry name" value="SUBTILASE_ASP"/>
    <property type="match status" value="1"/>
</dbReference>
<dbReference type="PANTHER" id="PTHR46682:SF1">
    <property type="entry name" value="ADHESION G-PROTEIN COUPLED RECEPTOR V1"/>
    <property type="match status" value="1"/>
</dbReference>
<dbReference type="Pfam" id="PF00082">
    <property type="entry name" value="Peptidase_S8"/>
    <property type="match status" value="1"/>
</dbReference>
<dbReference type="SUPFAM" id="SSF52743">
    <property type="entry name" value="Subtilisin-like"/>
    <property type="match status" value="1"/>
</dbReference>
<dbReference type="InterPro" id="IPR000209">
    <property type="entry name" value="Peptidase_S8/S53_dom"/>
</dbReference>
<dbReference type="InterPro" id="IPR003644">
    <property type="entry name" value="Calx_beta"/>
</dbReference>
<dbReference type="InterPro" id="IPR038081">
    <property type="entry name" value="CalX-like_sf"/>
</dbReference>
<feature type="domain" description="Calx-beta" evidence="9">
    <location>
        <begin position="882"/>
        <end position="982"/>
    </location>
</feature>
<proteinExistence type="inferred from homology"/>
<dbReference type="KEGG" id="bvo:Pan97_26980"/>
<dbReference type="SUPFAM" id="SSF141072">
    <property type="entry name" value="CalX-like"/>
    <property type="match status" value="5"/>
</dbReference>
<comment type="similarity">
    <text evidence="7 8">Belongs to the peptidase S8 family.</text>
</comment>
<feature type="active site" description="Charge relay system" evidence="7">
    <location>
        <position position="338"/>
    </location>
</feature>
<dbReference type="PRINTS" id="PR00723">
    <property type="entry name" value="SUBTILISIN"/>
</dbReference>
<sequence>MSVAPQEPNFVVFEATSESVCVPISSAAAKAALLESSSSRYEQRVVEAIGSLTTTKSTAAIYSDSKLWSTEEVGIFPSLEQSASLIHLDDYRTDPRFSSVDGSGFATVILDTGIDLDHPFFGPDSNGDGVADRIVYSYDFADNDSDASDVNGHGSNVSSIVASSDATYTGAAPGADIIHLKVFPDSGSGSFGMVESALQWVVANAATYNIASVNMSLGDSQNHASNQQLYGISDELAALAALDVIVVSSSGNSFYTFDSVQGVGYPAADANSLSVGAVYDGDVGSFSYSSGAVANSTGSGRITPFSQRDSQLTTIMAPGAPITGAGANGNLLTQHGTSQASPQISGIAVLAQDLAYDVLGRRLTVSEFVDLLRSTASQVMDGDDEDDNVTNTGLTFPLVDALALAEAILDLGGPSSPTLTITATDAILSEGDDGDLTNFTFTVQRTGDLTAESTVDFAVAGSGAAPANADDFGGEFPSGTLTFAPAEATYVLTIQVTGDTEVEQDEQFQIMLSNATSGTLIAEETASGTILADDSIVDIVPLDAEKPEGTGGSTEFQFTVSRTGDTSQALSVDYSVAGTGTFPADASDFGTVFPSGTVEIPAGSTSVTLVIPVVADLTLEDDEQFIVTLGTPTGATQQGIAAATGTIFNDDGRVSIAPDHAAANEGDSGTQELTFTVTRDGSTATEFQVNYVVVGVSEHPADGADFGGAMPSGTVTFLAGEVTKTITIFVSGDPILEPDEQFEVHLTAATAGFSIATDSATGTILNDDASLSWAASSLSQFEGSTGPTLLTFELLRSGNLDQIVTADYTIAGSGSNPVTADDFGDSQPGTEFPAGTVTFAVGEASKLISVSIFPDVVIEPDEEFSITLSNLTSGLGLLSGTAIGSILDDDAALEIVATIANAAEGNLHAFSIRRSGYLDTVQTVTWGVSEGNSNPANASDFAGIFPSGSVSFNPGQMSKLISFSSSIDSIAEPDEQFVVTLSSTSGDAQISGATASGTILNDDQIGKQFAPLDINQNGTVDASTDGNLILAVLSGLPESSLSPYLGSTILMAPEVFQNVEQVGLLLDVNEDGIVDAATDGNSIISVLFGLPETNLIAFKGTSSLSSAQIQENVLALTVVPQPNSSAAVIQSDVIPESEPTNGGNQASDYLLGLSTFIASRNEDIPAAPVELVDTKVVDDLFQDLGFTNSSKNIDPLILEMLTADGDRFCLTRLTDDEAELADGEVGRYFDW</sequence>
<feature type="domain" description="Calx-beta" evidence="9">
    <location>
        <begin position="526"/>
        <end position="630"/>
    </location>
</feature>
<dbReference type="RefSeq" id="WP_165698737.1">
    <property type="nucleotide sequence ID" value="NZ_CP036289.1"/>
</dbReference>
<protein>
    <submittedName>
        <fullName evidence="10">Intracellular serine protease</fullName>
        <ecNumber evidence="10">3.4.21.-</ecNumber>
    </submittedName>
</protein>
<evidence type="ECO:0000256" key="4">
    <source>
        <dbReference type="ARBA" id="ARBA00022801"/>
    </source>
</evidence>
<dbReference type="InterPro" id="IPR036852">
    <property type="entry name" value="Peptidase_S8/S53_dom_sf"/>
</dbReference>
<evidence type="ECO:0000256" key="5">
    <source>
        <dbReference type="ARBA" id="ARBA00022825"/>
    </source>
</evidence>
<dbReference type="GO" id="GO:0004252">
    <property type="term" value="F:serine-type endopeptidase activity"/>
    <property type="evidence" value="ECO:0007669"/>
    <property type="project" value="UniProtKB-UniRule"/>
</dbReference>
<dbReference type="InterPro" id="IPR026919">
    <property type="entry name" value="ADGRV1"/>
</dbReference>
<dbReference type="Gene3D" id="3.40.50.200">
    <property type="entry name" value="Peptidase S8/S53 domain"/>
    <property type="match status" value="1"/>
</dbReference>
<dbReference type="InterPro" id="IPR022398">
    <property type="entry name" value="Peptidase_S8_His-AS"/>
</dbReference>
<dbReference type="PROSITE" id="PS51892">
    <property type="entry name" value="SUBTILASE"/>
    <property type="match status" value="1"/>
</dbReference>
<feature type="domain" description="Calx-beta" evidence="9">
    <location>
        <begin position="643"/>
        <end position="747"/>
    </location>
</feature>
<keyword evidence="11" id="KW-1185">Reference proteome</keyword>
<evidence type="ECO:0000256" key="8">
    <source>
        <dbReference type="RuleBase" id="RU003355"/>
    </source>
</evidence>
<dbReference type="InterPro" id="IPR015500">
    <property type="entry name" value="Peptidase_S8_subtilisin-rel"/>
</dbReference>
<feature type="active site" description="Charge relay system" evidence="7">
    <location>
        <position position="111"/>
    </location>
</feature>
<dbReference type="AlphaFoldDB" id="A0A518C8Z8"/>
<keyword evidence="5 7" id="KW-0720">Serine protease</keyword>
<evidence type="ECO:0000259" key="9">
    <source>
        <dbReference type="SMART" id="SM00237"/>
    </source>
</evidence>
<organism evidence="10 11">
    <name type="scientific">Bremerella volcania</name>
    <dbReference type="NCBI Taxonomy" id="2527984"/>
    <lineage>
        <taxon>Bacteria</taxon>
        <taxon>Pseudomonadati</taxon>
        <taxon>Planctomycetota</taxon>
        <taxon>Planctomycetia</taxon>
        <taxon>Pirellulales</taxon>
        <taxon>Pirellulaceae</taxon>
        <taxon>Bremerella</taxon>
    </lineage>
</organism>
<evidence type="ECO:0000313" key="11">
    <source>
        <dbReference type="Proteomes" id="UP000318626"/>
    </source>
</evidence>
<dbReference type="PANTHER" id="PTHR46682">
    <property type="entry name" value="ADHESION G-PROTEIN COUPLED RECEPTOR V1"/>
    <property type="match status" value="1"/>
</dbReference>
<dbReference type="Pfam" id="PF03160">
    <property type="entry name" value="Calx-beta"/>
    <property type="match status" value="4"/>
</dbReference>
<evidence type="ECO:0000256" key="7">
    <source>
        <dbReference type="PROSITE-ProRule" id="PRU01240"/>
    </source>
</evidence>
<dbReference type="EMBL" id="CP036289">
    <property type="protein sequence ID" value="QDU75664.1"/>
    <property type="molecule type" value="Genomic_DNA"/>
</dbReference>
<dbReference type="EC" id="3.4.21.-" evidence="10"/>
<dbReference type="Gene3D" id="2.60.40.2030">
    <property type="match status" value="5"/>
</dbReference>
<evidence type="ECO:0000256" key="2">
    <source>
        <dbReference type="ARBA" id="ARBA00022729"/>
    </source>
</evidence>
<evidence type="ECO:0000256" key="1">
    <source>
        <dbReference type="ARBA" id="ARBA00022670"/>
    </source>
</evidence>
<keyword evidence="1 7" id="KW-0645">Protease</keyword>
<dbReference type="GO" id="GO:0016020">
    <property type="term" value="C:membrane"/>
    <property type="evidence" value="ECO:0007669"/>
    <property type="project" value="InterPro"/>
</dbReference>
<gene>
    <name evidence="10" type="primary">isp_1</name>
    <name evidence="10" type="ORF">Pan97_26980</name>
</gene>